<dbReference type="AlphaFoldDB" id="Q090A7"/>
<dbReference type="Proteomes" id="UP000032702">
    <property type="component" value="Unassembled WGS sequence"/>
</dbReference>
<reference evidence="1 2" key="1">
    <citation type="submission" date="2006-04" db="EMBL/GenBank/DDBJ databases">
        <authorList>
            <person name="Nierman W.C."/>
        </authorList>
    </citation>
    <scope>NUCLEOTIDE SEQUENCE [LARGE SCALE GENOMIC DNA]</scope>
    <source>
        <strain evidence="1 2">DW4/3-1</strain>
    </source>
</reference>
<accession>Q090A7</accession>
<dbReference type="EMBL" id="AAMD01000065">
    <property type="protein sequence ID" value="EAU66078.1"/>
    <property type="molecule type" value="Genomic_DNA"/>
</dbReference>
<proteinExistence type="predicted"/>
<comment type="caution">
    <text evidence="1">The sequence shown here is derived from an EMBL/GenBank/DDBJ whole genome shotgun (WGS) entry which is preliminary data.</text>
</comment>
<evidence type="ECO:0000313" key="2">
    <source>
        <dbReference type="Proteomes" id="UP000032702"/>
    </source>
</evidence>
<sequence length="30" mass="3209">MPRAKCTSTASRFTKLRRTLGRLGLSTGAA</sequence>
<name>Q090A7_STIAD</name>
<organism evidence="1 2">
    <name type="scientific">Stigmatella aurantiaca (strain DW4/3-1)</name>
    <dbReference type="NCBI Taxonomy" id="378806"/>
    <lineage>
        <taxon>Bacteria</taxon>
        <taxon>Pseudomonadati</taxon>
        <taxon>Myxococcota</taxon>
        <taxon>Myxococcia</taxon>
        <taxon>Myxococcales</taxon>
        <taxon>Cystobacterineae</taxon>
        <taxon>Archangiaceae</taxon>
        <taxon>Stigmatella</taxon>
    </lineage>
</organism>
<protein>
    <submittedName>
        <fullName evidence="1">Uncharacterized protein</fullName>
    </submittedName>
</protein>
<gene>
    <name evidence="1" type="ORF">STIAU_1436</name>
</gene>
<evidence type="ECO:0000313" key="1">
    <source>
        <dbReference type="EMBL" id="EAU66078.1"/>
    </source>
</evidence>